<proteinExistence type="predicted"/>
<dbReference type="EMBL" id="SDEE01000443">
    <property type="protein sequence ID" value="RXW16381.1"/>
    <property type="molecule type" value="Genomic_DNA"/>
</dbReference>
<dbReference type="PANTHER" id="PTHR43968">
    <property type="match status" value="1"/>
</dbReference>
<organism evidence="2 3">
    <name type="scientific">Candolleomyces aberdarensis</name>
    <dbReference type="NCBI Taxonomy" id="2316362"/>
    <lineage>
        <taxon>Eukaryota</taxon>
        <taxon>Fungi</taxon>
        <taxon>Dikarya</taxon>
        <taxon>Basidiomycota</taxon>
        <taxon>Agaricomycotina</taxon>
        <taxon>Agaricomycetes</taxon>
        <taxon>Agaricomycetidae</taxon>
        <taxon>Agaricales</taxon>
        <taxon>Agaricineae</taxon>
        <taxon>Psathyrellaceae</taxon>
        <taxon>Candolleomyces</taxon>
    </lineage>
</organism>
<dbReference type="Gene3D" id="1.20.1050.10">
    <property type="match status" value="1"/>
</dbReference>
<dbReference type="SFLD" id="SFLDG00358">
    <property type="entry name" value="Main_(cytGST)"/>
    <property type="match status" value="1"/>
</dbReference>
<dbReference type="SUPFAM" id="SSF47616">
    <property type="entry name" value="GST C-terminal domain-like"/>
    <property type="match status" value="1"/>
</dbReference>
<dbReference type="Pfam" id="PF13409">
    <property type="entry name" value="GST_N_2"/>
    <property type="match status" value="1"/>
</dbReference>
<sequence>MVERITLYSAKICPWAHRTELALKESGLDYKRFEIDLENKPEWYAPKVNPASKVPALAYGGPDTEPDSPSPDSVKLAESYVLIEFIADLVSSTKPLLPSSPVDRAKARFFVEAFTSKFTGVWFGIVQRGDDPAGILPAIDTLQDLLPAEGYAVGEWSIADAAVTPFLGRASAVLKNDLGAYDQGKGAKLWETLQNDEKYERFRKYFADVTKRESFKETFFEDVIVEGYKKRFAPLRAQRSAAAS</sequence>
<dbReference type="CDD" id="cd00570">
    <property type="entry name" value="GST_N_family"/>
    <property type="match status" value="1"/>
</dbReference>
<evidence type="ECO:0000313" key="2">
    <source>
        <dbReference type="EMBL" id="RXW16381.1"/>
    </source>
</evidence>
<gene>
    <name evidence="2" type="ORF">EST38_g9470</name>
</gene>
<dbReference type="InterPro" id="IPR050983">
    <property type="entry name" value="GST_Omega/HSP26"/>
</dbReference>
<dbReference type="InterPro" id="IPR040079">
    <property type="entry name" value="Glutathione_S-Trfase"/>
</dbReference>
<dbReference type="SFLD" id="SFLDS00019">
    <property type="entry name" value="Glutathione_Transferase_(cytos"/>
    <property type="match status" value="1"/>
</dbReference>
<accession>A0A4Q2DC11</accession>
<dbReference type="STRING" id="2316362.A0A4Q2DC11"/>
<dbReference type="InterPro" id="IPR036249">
    <property type="entry name" value="Thioredoxin-like_sf"/>
</dbReference>
<dbReference type="Gene3D" id="3.40.30.10">
    <property type="entry name" value="Glutaredoxin"/>
    <property type="match status" value="1"/>
</dbReference>
<dbReference type="InterPro" id="IPR004045">
    <property type="entry name" value="Glutathione_S-Trfase_N"/>
</dbReference>
<dbReference type="Proteomes" id="UP000290288">
    <property type="component" value="Unassembled WGS sequence"/>
</dbReference>
<comment type="caution">
    <text evidence="2">The sequence shown here is derived from an EMBL/GenBank/DDBJ whole genome shotgun (WGS) entry which is preliminary data.</text>
</comment>
<dbReference type="GO" id="GO:0005737">
    <property type="term" value="C:cytoplasm"/>
    <property type="evidence" value="ECO:0007669"/>
    <property type="project" value="TreeGrafter"/>
</dbReference>
<evidence type="ECO:0000313" key="3">
    <source>
        <dbReference type="Proteomes" id="UP000290288"/>
    </source>
</evidence>
<dbReference type="AlphaFoldDB" id="A0A4Q2DC11"/>
<dbReference type="PROSITE" id="PS50404">
    <property type="entry name" value="GST_NTER"/>
    <property type="match status" value="1"/>
</dbReference>
<protein>
    <recommendedName>
        <fullName evidence="1">GST N-terminal domain-containing protein</fullName>
    </recommendedName>
</protein>
<reference evidence="2 3" key="1">
    <citation type="submission" date="2019-01" db="EMBL/GenBank/DDBJ databases">
        <title>Draft genome sequence of Psathyrella aberdarensis IHI B618.</title>
        <authorList>
            <person name="Buettner E."/>
            <person name="Kellner H."/>
        </authorList>
    </citation>
    <scope>NUCLEOTIDE SEQUENCE [LARGE SCALE GENOMIC DNA]</scope>
    <source>
        <strain evidence="2 3">IHI B618</strain>
    </source>
</reference>
<name>A0A4Q2DC11_9AGAR</name>
<keyword evidence="3" id="KW-1185">Reference proteome</keyword>
<dbReference type="PANTHER" id="PTHR43968:SF8">
    <property type="entry name" value="S-TRANSFERASE, PUTATIVE (AFU_ORTHOLOGUE AFUA_2G00590)-RELATED"/>
    <property type="match status" value="1"/>
</dbReference>
<dbReference type="OrthoDB" id="202840at2759"/>
<dbReference type="InterPro" id="IPR036282">
    <property type="entry name" value="Glutathione-S-Trfase_C_sf"/>
</dbReference>
<dbReference type="SUPFAM" id="SSF52833">
    <property type="entry name" value="Thioredoxin-like"/>
    <property type="match status" value="1"/>
</dbReference>
<evidence type="ECO:0000259" key="1">
    <source>
        <dbReference type="PROSITE" id="PS50404"/>
    </source>
</evidence>
<feature type="domain" description="GST N-terminal" evidence="1">
    <location>
        <begin position="3"/>
        <end position="94"/>
    </location>
</feature>